<keyword evidence="6" id="KW-0255">Endonuclease</keyword>
<dbReference type="PANTHER" id="PTHR33064">
    <property type="entry name" value="POL PROTEIN"/>
    <property type="match status" value="1"/>
</dbReference>
<dbReference type="Pfam" id="PF17917">
    <property type="entry name" value="RT_RNaseH"/>
    <property type="match status" value="1"/>
</dbReference>
<accession>A0A225VMJ7</accession>
<dbReference type="GO" id="GO:0006508">
    <property type="term" value="P:proteolysis"/>
    <property type="evidence" value="ECO:0007669"/>
    <property type="project" value="UniProtKB-KW"/>
</dbReference>
<evidence type="ECO:0000313" key="11">
    <source>
        <dbReference type="EMBL" id="OWZ06562.1"/>
    </source>
</evidence>
<dbReference type="PANTHER" id="PTHR33064:SF37">
    <property type="entry name" value="RIBONUCLEASE H"/>
    <property type="match status" value="1"/>
</dbReference>
<evidence type="ECO:0000256" key="7">
    <source>
        <dbReference type="ARBA" id="ARBA00022801"/>
    </source>
</evidence>
<reference evidence="12" key="1">
    <citation type="submission" date="2017-03" db="EMBL/GenBank/DDBJ databases">
        <title>Phytopthora megakarya and P. palmivora, two closely related causual agents of cacao black pod achieved similar genome size and gene model numbers by different mechanisms.</title>
        <authorList>
            <person name="Ali S."/>
            <person name="Shao J."/>
            <person name="Larry D.J."/>
            <person name="Kronmiller B."/>
            <person name="Shen D."/>
            <person name="Strem M.D."/>
            <person name="Melnick R.L."/>
            <person name="Guiltinan M.J."/>
            <person name="Tyler B.M."/>
            <person name="Meinhardt L.W."/>
            <person name="Bailey B.A."/>
        </authorList>
    </citation>
    <scope>NUCLEOTIDE SEQUENCE [LARGE SCALE GENOMIC DNA]</scope>
    <source>
        <strain evidence="12">zdho120</strain>
    </source>
</reference>
<name>A0A225VMJ7_9STRA</name>
<evidence type="ECO:0000256" key="3">
    <source>
        <dbReference type="ARBA" id="ARBA00022695"/>
    </source>
</evidence>
<keyword evidence="2" id="KW-0808">Transferase</keyword>
<dbReference type="SUPFAM" id="SSF56672">
    <property type="entry name" value="DNA/RNA polymerases"/>
    <property type="match status" value="1"/>
</dbReference>
<feature type="region of interest" description="Disordered" evidence="9">
    <location>
        <begin position="174"/>
        <end position="193"/>
    </location>
</feature>
<feature type="domain" description="Reverse transcriptase RNase H-like" evidence="10">
    <location>
        <begin position="68"/>
        <end position="162"/>
    </location>
</feature>
<dbReference type="GO" id="GO:0003964">
    <property type="term" value="F:RNA-directed DNA polymerase activity"/>
    <property type="evidence" value="ECO:0007669"/>
    <property type="project" value="UniProtKB-KW"/>
</dbReference>
<dbReference type="InterPro" id="IPR043502">
    <property type="entry name" value="DNA/RNA_pol_sf"/>
</dbReference>
<dbReference type="InterPro" id="IPR051320">
    <property type="entry name" value="Viral_Replic_Matur_Polypro"/>
</dbReference>
<evidence type="ECO:0000256" key="2">
    <source>
        <dbReference type="ARBA" id="ARBA00022679"/>
    </source>
</evidence>
<proteinExistence type="predicted"/>
<protein>
    <recommendedName>
        <fullName evidence="10">Reverse transcriptase RNase H-like domain-containing protein</fullName>
    </recommendedName>
</protein>
<keyword evidence="8" id="KW-0695">RNA-directed DNA polymerase</keyword>
<evidence type="ECO:0000259" key="10">
    <source>
        <dbReference type="Pfam" id="PF17917"/>
    </source>
</evidence>
<dbReference type="Proteomes" id="UP000198211">
    <property type="component" value="Unassembled WGS sequence"/>
</dbReference>
<dbReference type="OrthoDB" id="127017at2759"/>
<evidence type="ECO:0000256" key="8">
    <source>
        <dbReference type="ARBA" id="ARBA00022918"/>
    </source>
</evidence>
<sequence>MCDLLIDFARISRQDALDAAFLRASNRTKRVASGITVDLNAVENDVFQEMKNRLACSGTLAFPQEGSTMCLLTDASDIGWPVVVTQVTDWKPNTEVQNQQHDLLVWLSGSFTESQCHWSIIEKESYPIISACEKLSYLLLRPTGFKLYCGHHYLVWVGNHDPSVRLNVMKLRKDPEKSQHRLKKNQTPSGKET</sequence>
<keyword evidence="7" id="KW-0378">Hydrolase</keyword>
<evidence type="ECO:0000313" key="12">
    <source>
        <dbReference type="Proteomes" id="UP000198211"/>
    </source>
</evidence>
<keyword evidence="1" id="KW-0645">Protease</keyword>
<gene>
    <name evidence="11" type="ORF">PHMEG_00021163</name>
</gene>
<organism evidence="11 12">
    <name type="scientific">Phytophthora megakarya</name>
    <dbReference type="NCBI Taxonomy" id="4795"/>
    <lineage>
        <taxon>Eukaryota</taxon>
        <taxon>Sar</taxon>
        <taxon>Stramenopiles</taxon>
        <taxon>Oomycota</taxon>
        <taxon>Peronosporomycetes</taxon>
        <taxon>Peronosporales</taxon>
        <taxon>Peronosporaceae</taxon>
        <taxon>Phytophthora</taxon>
    </lineage>
</organism>
<dbReference type="InterPro" id="IPR041373">
    <property type="entry name" value="RT_RNaseH"/>
</dbReference>
<evidence type="ECO:0000256" key="1">
    <source>
        <dbReference type="ARBA" id="ARBA00022670"/>
    </source>
</evidence>
<keyword evidence="5" id="KW-0064">Aspartyl protease</keyword>
<evidence type="ECO:0000256" key="5">
    <source>
        <dbReference type="ARBA" id="ARBA00022750"/>
    </source>
</evidence>
<evidence type="ECO:0000256" key="4">
    <source>
        <dbReference type="ARBA" id="ARBA00022722"/>
    </source>
</evidence>
<dbReference type="GO" id="GO:0004519">
    <property type="term" value="F:endonuclease activity"/>
    <property type="evidence" value="ECO:0007669"/>
    <property type="project" value="UniProtKB-KW"/>
</dbReference>
<evidence type="ECO:0000256" key="9">
    <source>
        <dbReference type="SAM" id="MobiDB-lite"/>
    </source>
</evidence>
<comment type="caution">
    <text evidence="11">The sequence shown here is derived from an EMBL/GenBank/DDBJ whole genome shotgun (WGS) entry which is preliminary data.</text>
</comment>
<evidence type="ECO:0000256" key="6">
    <source>
        <dbReference type="ARBA" id="ARBA00022759"/>
    </source>
</evidence>
<dbReference type="GO" id="GO:0004190">
    <property type="term" value="F:aspartic-type endopeptidase activity"/>
    <property type="evidence" value="ECO:0007669"/>
    <property type="project" value="UniProtKB-KW"/>
</dbReference>
<keyword evidence="3" id="KW-0548">Nucleotidyltransferase</keyword>
<dbReference type="AlphaFoldDB" id="A0A225VMJ7"/>
<keyword evidence="12" id="KW-1185">Reference proteome</keyword>
<dbReference type="EMBL" id="NBNE01003911">
    <property type="protein sequence ID" value="OWZ06562.1"/>
    <property type="molecule type" value="Genomic_DNA"/>
</dbReference>
<keyword evidence="4" id="KW-0540">Nuclease</keyword>